<evidence type="ECO:0008006" key="4">
    <source>
        <dbReference type="Google" id="ProtNLM"/>
    </source>
</evidence>
<dbReference type="AlphaFoldDB" id="A0A841BIT0"/>
<accession>A0A841BIT0</accession>
<evidence type="ECO:0000313" key="2">
    <source>
        <dbReference type="EMBL" id="MBB5866682.1"/>
    </source>
</evidence>
<organism evidence="2 3">
    <name type="scientific">Allocatelliglobosispora scoriae</name>
    <dbReference type="NCBI Taxonomy" id="643052"/>
    <lineage>
        <taxon>Bacteria</taxon>
        <taxon>Bacillati</taxon>
        <taxon>Actinomycetota</taxon>
        <taxon>Actinomycetes</taxon>
        <taxon>Micromonosporales</taxon>
        <taxon>Micromonosporaceae</taxon>
        <taxon>Allocatelliglobosispora</taxon>
    </lineage>
</organism>
<evidence type="ECO:0000256" key="1">
    <source>
        <dbReference type="SAM" id="SignalP"/>
    </source>
</evidence>
<feature type="chain" id="PRO_5039454760" description="Ig-like domain-containing protein" evidence="1">
    <location>
        <begin position="19"/>
        <end position="183"/>
    </location>
</feature>
<name>A0A841BIT0_9ACTN</name>
<proteinExistence type="predicted"/>
<feature type="signal peptide" evidence="1">
    <location>
        <begin position="1"/>
        <end position="18"/>
    </location>
</feature>
<keyword evidence="1" id="KW-0732">Signal</keyword>
<reference evidence="2 3" key="1">
    <citation type="submission" date="2020-08" db="EMBL/GenBank/DDBJ databases">
        <title>Sequencing the genomes of 1000 actinobacteria strains.</title>
        <authorList>
            <person name="Klenk H.-P."/>
        </authorList>
    </citation>
    <scope>NUCLEOTIDE SEQUENCE [LARGE SCALE GENOMIC DNA]</scope>
    <source>
        <strain evidence="2 3">DSM 45362</strain>
    </source>
</reference>
<keyword evidence="3" id="KW-1185">Reference proteome</keyword>
<protein>
    <recommendedName>
        <fullName evidence="4">Ig-like domain-containing protein</fullName>
    </recommendedName>
</protein>
<comment type="caution">
    <text evidence="2">The sequence shown here is derived from an EMBL/GenBank/DDBJ whole genome shotgun (WGS) entry which is preliminary data.</text>
</comment>
<gene>
    <name evidence="2" type="ORF">F4553_000061</name>
</gene>
<dbReference type="RefSeq" id="WP_184830659.1">
    <property type="nucleotide sequence ID" value="NZ_JACHMN010000001.1"/>
</dbReference>
<sequence>MRKLASMLVRLCTVTALAATGLVTMTQPAQATLLDVTCTPPSSETTAYSPPLTATVVPIAIQATTIYSPCVSATVPGLTSGVRTTNITRPSSCTSLLAAGTTTFTITWNTGQTSTITANTTATVAGAALIVTFTGTVVSGLFAGDSVLQTVTTPAVSYLLCTLGLGTVPSAYGEVVLSITSVS</sequence>
<dbReference type="EMBL" id="JACHMN010000001">
    <property type="protein sequence ID" value="MBB5866682.1"/>
    <property type="molecule type" value="Genomic_DNA"/>
</dbReference>
<dbReference type="Proteomes" id="UP000587527">
    <property type="component" value="Unassembled WGS sequence"/>
</dbReference>
<evidence type="ECO:0000313" key="3">
    <source>
        <dbReference type="Proteomes" id="UP000587527"/>
    </source>
</evidence>